<sequence>MNSSNLSVVSVGTHTDKENPVHKRYRTGLRASISFRQFTVRNMNLRDKEGEEYGFCDLQAPWFPCKTKAPNAVVMPTSLPTPRCSSKESGSLSWVLQSSFTKQGCCHPRVVPRSQGLSGSSNNQPDAIQSQQKCPCTRVELRTALCTKNQVIKASSGVNGTTALSFSWLYSFIPGFSLPLPFKDSVYENYIKPSTFKDSKRDSSLPSSPNTSSTTLCWQHQLYLTVIHLVRDTRPAAKHGECLPHEELRGRPPSLLLGAGNKKEPPRGRHLRLHAARLANSTALPRARAARRGAPCRRFHALLRSRYLLPTQAKQHKSHSINRKDGAALGTVPPSGCRLPRIWTHG</sequence>
<gene>
    <name evidence="1" type="ORF">Anapl_03158</name>
</gene>
<dbReference type="AlphaFoldDB" id="R0K9Z6"/>
<evidence type="ECO:0000313" key="1">
    <source>
        <dbReference type="EMBL" id="EOB06672.1"/>
    </source>
</evidence>
<accession>R0K9Z6</accession>
<protein>
    <submittedName>
        <fullName evidence="1">Uncharacterized protein</fullName>
    </submittedName>
</protein>
<keyword evidence="2" id="KW-1185">Reference proteome</keyword>
<name>R0K9Z6_ANAPL</name>
<evidence type="ECO:0000313" key="2">
    <source>
        <dbReference type="Proteomes" id="UP000296049"/>
    </source>
</evidence>
<organism evidence="1 2">
    <name type="scientific">Anas platyrhynchos</name>
    <name type="common">Mallard</name>
    <name type="synonym">Anas boschas</name>
    <dbReference type="NCBI Taxonomy" id="8839"/>
    <lineage>
        <taxon>Eukaryota</taxon>
        <taxon>Metazoa</taxon>
        <taxon>Chordata</taxon>
        <taxon>Craniata</taxon>
        <taxon>Vertebrata</taxon>
        <taxon>Euteleostomi</taxon>
        <taxon>Archelosauria</taxon>
        <taxon>Archosauria</taxon>
        <taxon>Dinosauria</taxon>
        <taxon>Saurischia</taxon>
        <taxon>Theropoda</taxon>
        <taxon>Coelurosauria</taxon>
        <taxon>Aves</taxon>
        <taxon>Neognathae</taxon>
        <taxon>Galloanserae</taxon>
        <taxon>Anseriformes</taxon>
        <taxon>Anatidae</taxon>
        <taxon>Anatinae</taxon>
        <taxon>Anas</taxon>
    </lineage>
</organism>
<proteinExistence type="predicted"/>
<dbReference type="EMBL" id="KB742588">
    <property type="protein sequence ID" value="EOB06672.1"/>
    <property type="molecule type" value="Genomic_DNA"/>
</dbReference>
<reference evidence="2" key="1">
    <citation type="journal article" date="2013" name="Nat. Genet.">
        <title>The duck genome and transcriptome provide insight into an avian influenza virus reservoir species.</title>
        <authorList>
            <person name="Huang Y."/>
            <person name="Li Y."/>
            <person name="Burt D.W."/>
            <person name="Chen H."/>
            <person name="Zhang Y."/>
            <person name="Qian W."/>
            <person name="Kim H."/>
            <person name="Gan S."/>
            <person name="Zhao Y."/>
            <person name="Li J."/>
            <person name="Yi K."/>
            <person name="Feng H."/>
            <person name="Zhu P."/>
            <person name="Li B."/>
            <person name="Liu Q."/>
            <person name="Fairley S."/>
            <person name="Magor K.E."/>
            <person name="Du Z."/>
            <person name="Hu X."/>
            <person name="Goodman L."/>
            <person name="Tafer H."/>
            <person name="Vignal A."/>
            <person name="Lee T."/>
            <person name="Kim K.W."/>
            <person name="Sheng Z."/>
            <person name="An Y."/>
            <person name="Searle S."/>
            <person name="Herrero J."/>
            <person name="Groenen M.A."/>
            <person name="Crooijmans R.P."/>
            <person name="Faraut T."/>
            <person name="Cai Q."/>
            <person name="Webster R.G."/>
            <person name="Aldridge J.R."/>
            <person name="Warren W.C."/>
            <person name="Bartschat S."/>
            <person name="Kehr S."/>
            <person name="Marz M."/>
            <person name="Stadler P.F."/>
            <person name="Smith J."/>
            <person name="Kraus R.H."/>
            <person name="Zhao Y."/>
            <person name="Ren L."/>
            <person name="Fei J."/>
            <person name="Morisson M."/>
            <person name="Kaiser P."/>
            <person name="Griffin D.K."/>
            <person name="Rao M."/>
            <person name="Pitel F."/>
            <person name="Wang J."/>
            <person name="Li N."/>
        </authorList>
    </citation>
    <scope>NUCLEOTIDE SEQUENCE [LARGE SCALE GENOMIC DNA]</scope>
</reference>
<dbReference type="Proteomes" id="UP000296049">
    <property type="component" value="Unassembled WGS sequence"/>
</dbReference>